<feature type="transmembrane region" description="Helical" evidence="6">
    <location>
        <begin position="269"/>
        <end position="288"/>
    </location>
</feature>
<name>A0A6N8FED7_9BACI</name>
<organism evidence="8 9">
    <name type="scientific">Ornithinibacillus caprae</name>
    <dbReference type="NCBI Taxonomy" id="2678566"/>
    <lineage>
        <taxon>Bacteria</taxon>
        <taxon>Bacillati</taxon>
        <taxon>Bacillota</taxon>
        <taxon>Bacilli</taxon>
        <taxon>Bacillales</taxon>
        <taxon>Bacillaceae</taxon>
        <taxon>Ornithinibacillus</taxon>
    </lineage>
</organism>
<dbReference type="EMBL" id="WOCA01000003">
    <property type="protein sequence ID" value="MUK87775.1"/>
    <property type="molecule type" value="Genomic_DNA"/>
</dbReference>
<feature type="transmembrane region" description="Helical" evidence="6">
    <location>
        <begin position="158"/>
        <end position="177"/>
    </location>
</feature>
<dbReference type="InterPro" id="IPR020846">
    <property type="entry name" value="MFS_dom"/>
</dbReference>
<dbReference type="CDD" id="cd17325">
    <property type="entry name" value="MFS_MdtG_SLC18_like"/>
    <property type="match status" value="1"/>
</dbReference>
<evidence type="ECO:0000256" key="2">
    <source>
        <dbReference type="ARBA" id="ARBA00022448"/>
    </source>
</evidence>
<keyword evidence="9" id="KW-1185">Reference proteome</keyword>
<feature type="transmembrane region" description="Helical" evidence="6">
    <location>
        <begin position="294"/>
        <end position="312"/>
    </location>
</feature>
<sequence>MNKLHIFMVMFLISLVMSIQSPIFTPYAAKLGASSVLIGIMLSIASFTNLTGNLIAGPLSDRFGKKVFIIISLFLSGILFIFHALVSSTMNLFVLRALNGFSLAFLVPSGLALLSGYAKNSHQQGKNMAINGILGTSASIIAPLIGGKLGATIGYANTYLIIGGSLILTAIYATSFIKETQHTVVVKGNQSNRLSFLNILQMPQLQVVFVTGFALMYIHGVIIYEVPYLTVEKGLSTATTGQLFSFMGIGTFLSLSLLFINRFNPIKRIMFGLFGMNMVVFIILQGLLSLPVSLFLVGFFFGIIMPAIATALTDSVSNNGYGRAFGVMSAIYSLGMITSSFITGVIRDFISPYFIAFTIGMLALTLIGYSRFQTKTSSPFQAPIEY</sequence>
<protein>
    <submittedName>
        <fullName evidence="8">MFS transporter</fullName>
    </submittedName>
</protein>
<feature type="transmembrane region" description="Helical" evidence="6">
    <location>
        <begin position="205"/>
        <end position="223"/>
    </location>
</feature>
<dbReference type="PANTHER" id="PTHR23506:SF23">
    <property type="entry name" value="GH10249P"/>
    <property type="match status" value="1"/>
</dbReference>
<evidence type="ECO:0000256" key="4">
    <source>
        <dbReference type="ARBA" id="ARBA00022989"/>
    </source>
</evidence>
<dbReference type="PROSITE" id="PS50850">
    <property type="entry name" value="MFS"/>
    <property type="match status" value="1"/>
</dbReference>
<proteinExistence type="predicted"/>
<feature type="transmembrane region" description="Helical" evidence="6">
    <location>
        <begin position="352"/>
        <end position="369"/>
    </location>
</feature>
<accession>A0A6N8FED7</accession>
<dbReference type="Gene3D" id="1.20.1250.20">
    <property type="entry name" value="MFS general substrate transporter like domains"/>
    <property type="match status" value="1"/>
</dbReference>
<dbReference type="AlphaFoldDB" id="A0A6N8FED7"/>
<keyword evidence="2" id="KW-0813">Transport</keyword>
<dbReference type="InterPro" id="IPR011701">
    <property type="entry name" value="MFS"/>
</dbReference>
<dbReference type="Pfam" id="PF07690">
    <property type="entry name" value="MFS_1"/>
    <property type="match status" value="1"/>
</dbReference>
<evidence type="ECO:0000256" key="6">
    <source>
        <dbReference type="SAM" id="Phobius"/>
    </source>
</evidence>
<reference evidence="8 9" key="1">
    <citation type="submission" date="2019-11" db="EMBL/GenBank/DDBJ databases">
        <authorList>
            <person name="Li X."/>
        </authorList>
    </citation>
    <scope>NUCLEOTIDE SEQUENCE [LARGE SCALE GENOMIC DNA]</scope>
    <source>
        <strain evidence="8 9">L9</strain>
    </source>
</reference>
<evidence type="ECO:0000256" key="1">
    <source>
        <dbReference type="ARBA" id="ARBA00004651"/>
    </source>
</evidence>
<feature type="transmembrane region" description="Helical" evidence="6">
    <location>
        <begin position="129"/>
        <end position="146"/>
    </location>
</feature>
<feature type="transmembrane region" description="Helical" evidence="6">
    <location>
        <begin position="98"/>
        <end position="117"/>
    </location>
</feature>
<dbReference type="PANTHER" id="PTHR23506">
    <property type="entry name" value="GH10249P"/>
    <property type="match status" value="1"/>
</dbReference>
<feature type="transmembrane region" description="Helical" evidence="6">
    <location>
        <begin position="324"/>
        <end position="346"/>
    </location>
</feature>
<evidence type="ECO:0000256" key="3">
    <source>
        <dbReference type="ARBA" id="ARBA00022692"/>
    </source>
</evidence>
<dbReference type="GO" id="GO:0005886">
    <property type="term" value="C:plasma membrane"/>
    <property type="evidence" value="ECO:0007669"/>
    <property type="project" value="UniProtKB-SubCell"/>
</dbReference>
<dbReference type="Proteomes" id="UP000469125">
    <property type="component" value="Unassembled WGS sequence"/>
</dbReference>
<dbReference type="SUPFAM" id="SSF103473">
    <property type="entry name" value="MFS general substrate transporter"/>
    <property type="match status" value="1"/>
</dbReference>
<dbReference type="GO" id="GO:0022857">
    <property type="term" value="F:transmembrane transporter activity"/>
    <property type="evidence" value="ECO:0007669"/>
    <property type="project" value="InterPro"/>
</dbReference>
<feature type="transmembrane region" description="Helical" evidence="6">
    <location>
        <begin position="243"/>
        <end position="260"/>
    </location>
</feature>
<evidence type="ECO:0000313" key="9">
    <source>
        <dbReference type="Proteomes" id="UP000469125"/>
    </source>
</evidence>
<dbReference type="InterPro" id="IPR036259">
    <property type="entry name" value="MFS_trans_sf"/>
</dbReference>
<feature type="transmembrane region" description="Helical" evidence="6">
    <location>
        <begin position="67"/>
        <end position="86"/>
    </location>
</feature>
<feature type="domain" description="Major facilitator superfamily (MFS) profile" evidence="7">
    <location>
        <begin position="1"/>
        <end position="375"/>
    </location>
</feature>
<comment type="caution">
    <text evidence="8">The sequence shown here is derived from an EMBL/GenBank/DDBJ whole genome shotgun (WGS) entry which is preliminary data.</text>
</comment>
<keyword evidence="4 6" id="KW-1133">Transmembrane helix</keyword>
<evidence type="ECO:0000313" key="8">
    <source>
        <dbReference type="EMBL" id="MUK87775.1"/>
    </source>
</evidence>
<dbReference type="InterPro" id="IPR050930">
    <property type="entry name" value="MFS_Vesicular_Transporter"/>
</dbReference>
<feature type="transmembrane region" description="Helical" evidence="6">
    <location>
        <begin position="35"/>
        <end position="55"/>
    </location>
</feature>
<evidence type="ECO:0000259" key="7">
    <source>
        <dbReference type="PROSITE" id="PS50850"/>
    </source>
</evidence>
<evidence type="ECO:0000256" key="5">
    <source>
        <dbReference type="ARBA" id="ARBA00023136"/>
    </source>
</evidence>
<keyword evidence="3 6" id="KW-0812">Transmembrane</keyword>
<keyword evidence="5 6" id="KW-0472">Membrane</keyword>
<feature type="transmembrane region" description="Helical" evidence="6">
    <location>
        <begin position="7"/>
        <end position="29"/>
    </location>
</feature>
<gene>
    <name evidence="8" type="ORF">GMD78_05080</name>
</gene>
<comment type="subcellular location">
    <subcellularLocation>
        <location evidence="1">Cell membrane</location>
        <topology evidence="1">Multi-pass membrane protein</topology>
    </subcellularLocation>
</comment>